<dbReference type="KEGG" id="bcg:BCG9842_A0039"/>
<geneLocation type="plasmid" evidence="2 3">
    <name>pG9842_140</name>
</geneLocation>
<dbReference type="HOGENOM" id="CLU_195052_0_0_9"/>
<reference evidence="2 3" key="1">
    <citation type="submission" date="2008-10" db="EMBL/GenBank/DDBJ databases">
        <title>Genome sequence of Bacillus cereus G9842.</title>
        <authorList>
            <person name="Dodson R.J."/>
            <person name="Durkin A.S."/>
            <person name="Rosovitz M.J."/>
            <person name="Rasko D.A."/>
            <person name="Hoffmaster A."/>
            <person name="Ravel J."/>
            <person name="Sutton G."/>
        </authorList>
    </citation>
    <scope>NUCLEOTIDE SEQUENCE [LARGE SCALE GENOMIC DNA]</scope>
    <source>
        <strain evidence="2 3">G9842</strain>
        <plasmid evidence="2 3">pG9842_140</plasmid>
    </source>
</reference>
<keyword evidence="1" id="KW-0472">Membrane</keyword>
<evidence type="ECO:0000313" key="3">
    <source>
        <dbReference type="Proteomes" id="UP000006744"/>
    </source>
</evidence>
<organism evidence="2 3">
    <name type="scientific">Bacillus cereus (strain G9842)</name>
    <dbReference type="NCBI Taxonomy" id="405531"/>
    <lineage>
        <taxon>Bacteria</taxon>
        <taxon>Bacillati</taxon>
        <taxon>Bacillota</taxon>
        <taxon>Bacilli</taxon>
        <taxon>Bacillales</taxon>
        <taxon>Bacillaceae</taxon>
        <taxon>Bacillus</taxon>
        <taxon>Bacillus cereus group</taxon>
    </lineage>
</organism>
<keyword evidence="2" id="KW-0614">Plasmid</keyword>
<gene>
    <name evidence="2" type="ordered locus">BCG9842_A0039</name>
</gene>
<dbReference type="AlphaFoldDB" id="B7IZN2"/>
<accession>B7IZN2</accession>
<sequence length="64" mass="6894">MASATLVFAQSMAILLGYELPQDTIAKIMGAINSFLALLAFSGLLVNPEEVNSFQAMVTKMKKD</sequence>
<evidence type="ECO:0000313" key="2">
    <source>
        <dbReference type="EMBL" id="ACK98819.1"/>
    </source>
</evidence>
<proteinExistence type="predicted"/>
<feature type="transmembrane region" description="Helical" evidence="1">
    <location>
        <begin position="27"/>
        <end position="47"/>
    </location>
</feature>
<name>B7IZN2_BACC2</name>
<keyword evidence="1" id="KW-0812">Transmembrane</keyword>
<dbReference type="EMBL" id="CP001188">
    <property type="protein sequence ID" value="ACK98819.1"/>
    <property type="molecule type" value="Genomic_DNA"/>
</dbReference>
<evidence type="ECO:0000256" key="1">
    <source>
        <dbReference type="SAM" id="Phobius"/>
    </source>
</evidence>
<dbReference type="Proteomes" id="UP000006744">
    <property type="component" value="Plasmid pG9842_140"/>
</dbReference>
<keyword evidence="1" id="KW-1133">Transmembrane helix</keyword>
<protein>
    <submittedName>
        <fullName evidence="2">Uncharacterized protein</fullName>
    </submittedName>
</protein>